<keyword evidence="9" id="KW-1185">Reference proteome</keyword>
<protein>
    <recommendedName>
        <fullName evidence="7">Attachment protein G3P N-terminal domain-containing protein</fullName>
    </recommendedName>
</protein>
<evidence type="ECO:0000256" key="3">
    <source>
        <dbReference type="ARBA" id="ARBA00022989"/>
    </source>
</evidence>
<evidence type="ECO:0000256" key="6">
    <source>
        <dbReference type="SAM" id="SignalP"/>
    </source>
</evidence>
<keyword evidence="5" id="KW-0472">Membrane</keyword>
<dbReference type="InterPro" id="IPR036200">
    <property type="entry name" value="Attachment_G3P_N_sf"/>
</dbReference>
<feature type="region of interest" description="Disordered" evidence="4">
    <location>
        <begin position="90"/>
        <end position="117"/>
    </location>
</feature>
<keyword evidence="3 5" id="KW-1133">Transmembrane helix</keyword>
<comment type="subcellular location">
    <subcellularLocation>
        <location evidence="1">Host membrane</location>
        <topology evidence="1">Single-pass membrane protein</topology>
    </subcellularLocation>
</comment>
<feature type="signal peptide" evidence="6">
    <location>
        <begin position="1"/>
        <end position="16"/>
    </location>
</feature>
<dbReference type="KEGG" id="ecw:EcE24377A_1701"/>
<dbReference type="RefSeq" id="WP_012138432.1">
    <property type="nucleotide sequence ID" value="NC_009801.1"/>
</dbReference>
<dbReference type="Pfam" id="PF05357">
    <property type="entry name" value="Phage_Coat_A"/>
    <property type="match status" value="1"/>
</dbReference>
<dbReference type="Gene3D" id="2.30.27.10">
    <property type="entry name" value="Phage FD Coat Protein,Membrane penetration domain"/>
    <property type="match status" value="1"/>
</dbReference>
<accession>A7ZLV9</accession>
<feature type="transmembrane region" description="Helical" evidence="5">
    <location>
        <begin position="418"/>
        <end position="435"/>
    </location>
</feature>
<evidence type="ECO:0000313" key="9">
    <source>
        <dbReference type="Proteomes" id="UP000001122"/>
    </source>
</evidence>
<evidence type="ECO:0000313" key="8">
    <source>
        <dbReference type="EMBL" id="ABV19428.1"/>
    </source>
</evidence>
<dbReference type="HOGENOM" id="CLU_637348_0_0_6"/>
<reference evidence="9" key="1">
    <citation type="journal article" date="2008" name="J. Bacteriol.">
        <title>The pangenome structure of Escherichia coli: comparative genomic analysis of E. coli commensal and pathogenic isolates.</title>
        <authorList>
            <person name="Rasko D.A."/>
            <person name="Rosovitz M.J."/>
            <person name="Myers G.S."/>
            <person name="Mongodin E.F."/>
            <person name="Fricke W.F."/>
            <person name="Gajer P."/>
            <person name="Crabtree J."/>
            <person name="Sebaihia M."/>
            <person name="Thomson N.R."/>
            <person name="Chaudhuri R."/>
            <person name="Henderson I.R."/>
            <person name="Sperandio V."/>
            <person name="Ravel J."/>
        </authorList>
    </citation>
    <scope>NUCLEOTIDE SEQUENCE [LARGE SCALE GENOMIC DNA]</scope>
    <source>
        <strain evidence="9">E24377A / ETEC</strain>
    </source>
</reference>
<feature type="compositionally biased region" description="Gly residues" evidence="4">
    <location>
        <begin position="223"/>
        <end position="235"/>
    </location>
</feature>
<keyword evidence="6" id="KW-0732">Signal</keyword>
<evidence type="ECO:0000259" key="7">
    <source>
        <dbReference type="Pfam" id="PF05357"/>
    </source>
</evidence>
<sequence>MRLLFLLLFLPFFSSAESFTRTFAPFNLTESDEACISRPALQGSLSGAFRSDNTWYAVVDGCIYMATGVIVGSETGDVAATNWIPVAAYEPSDGDGGDGDNSSGGNGDNSSGDDNDNAVSGQVSAVYLLELADTLRRQECDNNPLLICGSFSGYYPPRETMPLSELRAHAKYYSCTPNGSGWQNLYNSTCYLREGYKIEDGKIVPDNGNEEDNNGSEDNNSGSDGGNNSGGGNTGSDGNDNNTGNGDDGLSDEWGRKIYYLLNAGLPAIGDKIDSFHSSYIELQNKTLVTMDYMTERQVKYLHSIDEKFGALTEPDKNYSSSQAQFNSTMQRIIENGISSVEQGVQDRIQELIPLIEDYVPVLNFSGIIPQGFFGNNRDVCVPLDLSFSFRPFGGEEMPFNLSTEGVCRIYDGYLREVIRFFIYVITAVSLVILVDKSLSGR</sequence>
<dbReference type="GO" id="GO:0033644">
    <property type="term" value="C:host cell membrane"/>
    <property type="evidence" value="ECO:0007669"/>
    <property type="project" value="UniProtKB-SubCell"/>
</dbReference>
<proteinExistence type="predicted"/>
<evidence type="ECO:0000256" key="1">
    <source>
        <dbReference type="ARBA" id="ARBA00004379"/>
    </source>
</evidence>
<keyword evidence="2" id="KW-1043">Host membrane</keyword>
<feature type="region of interest" description="Disordered" evidence="4">
    <location>
        <begin position="202"/>
        <end position="249"/>
    </location>
</feature>
<feature type="compositionally biased region" description="Low complexity" evidence="4">
    <location>
        <begin position="236"/>
        <end position="245"/>
    </location>
</feature>
<evidence type="ECO:0000256" key="5">
    <source>
        <dbReference type="SAM" id="Phobius"/>
    </source>
</evidence>
<gene>
    <name evidence="8" type="ordered locus">EcE24377A_1701</name>
</gene>
<feature type="domain" description="Attachment protein G3P N-terminal" evidence="7">
    <location>
        <begin position="3"/>
        <end position="72"/>
    </location>
</feature>
<dbReference type="TCDB" id="1.B.53.1.4">
    <property type="family name" value="the filamentous phage g3p channel-forming protein (fp-g3p) family"/>
</dbReference>
<evidence type="ECO:0000256" key="2">
    <source>
        <dbReference type="ARBA" id="ARBA00022870"/>
    </source>
</evidence>
<organism evidence="8 9">
    <name type="scientific">Escherichia coli O139:H28 (strain E24377A / ETEC)</name>
    <dbReference type="NCBI Taxonomy" id="331111"/>
    <lineage>
        <taxon>Bacteria</taxon>
        <taxon>Pseudomonadati</taxon>
        <taxon>Pseudomonadota</taxon>
        <taxon>Gammaproteobacteria</taxon>
        <taxon>Enterobacterales</taxon>
        <taxon>Enterobacteriaceae</taxon>
        <taxon>Escherichia</taxon>
    </lineage>
</organism>
<dbReference type="EMBL" id="CP000800">
    <property type="protein sequence ID" value="ABV19428.1"/>
    <property type="molecule type" value="Genomic_DNA"/>
</dbReference>
<dbReference type="Proteomes" id="UP000001122">
    <property type="component" value="Chromosome"/>
</dbReference>
<name>A7ZLV9_ECO24</name>
<dbReference type="AlphaFoldDB" id="A7ZLV9"/>
<dbReference type="InterPro" id="IPR008021">
    <property type="entry name" value="Attachment_G3P_N"/>
</dbReference>
<evidence type="ECO:0000256" key="4">
    <source>
        <dbReference type="SAM" id="MobiDB-lite"/>
    </source>
</evidence>
<keyword evidence="5" id="KW-0812">Transmembrane</keyword>
<feature type="chain" id="PRO_5002718663" description="Attachment protein G3P N-terminal domain-containing protein" evidence="6">
    <location>
        <begin position="17"/>
        <end position="442"/>
    </location>
</feature>
<dbReference type="SUPFAM" id="SSF50176">
    <property type="entry name" value="N-terminal domains of the minor coat protein g3p"/>
    <property type="match status" value="1"/>
</dbReference>